<comment type="caution">
    <text evidence="3">The sequence shown here is derived from an EMBL/GenBank/DDBJ whole genome shotgun (WGS) entry which is preliminary data.</text>
</comment>
<organism evidence="3 4">
    <name type="scientific">Paenibacillus monticola</name>
    <dbReference type="NCBI Taxonomy" id="2666075"/>
    <lineage>
        <taxon>Bacteria</taxon>
        <taxon>Bacillati</taxon>
        <taxon>Bacillota</taxon>
        <taxon>Bacilli</taxon>
        <taxon>Bacillales</taxon>
        <taxon>Paenibacillaceae</taxon>
        <taxon>Paenibacillus</taxon>
    </lineage>
</organism>
<proteinExistence type="predicted"/>
<accession>A0A7X2H7N7</accession>
<dbReference type="EMBL" id="WJXB01000007">
    <property type="protein sequence ID" value="MRN55047.1"/>
    <property type="molecule type" value="Genomic_DNA"/>
</dbReference>
<evidence type="ECO:0000313" key="4">
    <source>
        <dbReference type="Proteomes" id="UP000463051"/>
    </source>
</evidence>
<dbReference type="InterPro" id="IPR001841">
    <property type="entry name" value="Znf_RING"/>
</dbReference>
<dbReference type="Gene3D" id="3.30.40.10">
    <property type="entry name" value="Zinc/RING finger domain, C3HC4 (zinc finger)"/>
    <property type="match status" value="1"/>
</dbReference>
<dbReference type="Proteomes" id="UP000463051">
    <property type="component" value="Unassembled WGS sequence"/>
</dbReference>
<evidence type="ECO:0000313" key="3">
    <source>
        <dbReference type="EMBL" id="MRN55047.1"/>
    </source>
</evidence>
<dbReference type="PROSITE" id="PS50089">
    <property type="entry name" value="ZF_RING_2"/>
    <property type="match status" value="1"/>
</dbReference>
<keyword evidence="4" id="KW-1185">Reference proteome</keyword>
<sequence length="167" mass="17616">MPIPIYPSTDHECIICNESNRYDLIALDCGHGGLQFEGSEMHFECVVQLFQHVNEDANASCPICRADIERDPFMERYNWEAVNNPGFLFDDPAAAADPGPGDIPDMPPGEHFVLDGDLPAPGIPGAPGDPGAPGAPDVPPADPIEPVEPPADPDIPGGNPEGGGEPD</sequence>
<evidence type="ECO:0000256" key="1">
    <source>
        <dbReference type="SAM" id="MobiDB-lite"/>
    </source>
</evidence>
<dbReference type="RefSeq" id="WP_154120556.1">
    <property type="nucleotide sequence ID" value="NZ_WJXB01000007.1"/>
</dbReference>
<feature type="compositionally biased region" description="Low complexity" evidence="1">
    <location>
        <begin position="90"/>
        <end position="104"/>
    </location>
</feature>
<feature type="domain" description="RING-type" evidence="2">
    <location>
        <begin position="13"/>
        <end position="65"/>
    </location>
</feature>
<name>A0A7X2H7N7_9BACL</name>
<gene>
    <name evidence="3" type="ORF">GJB61_18885</name>
</gene>
<dbReference type="SUPFAM" id="SSF57850">
    <property type="entry name" value="RING/U-box"/>
    <property type="match status" value="1"/>
</dbReference>
<dbReference type="AlphaFoldDB" id="A0A7X2H7N7"/>
<reference evidence="3 4" key="1">
    <citation type="submission" date="2019-11" db="EMBL/GenBank/DDBJ databases">
        <title>Paenibacillus monticola sp. nov., a novel PGPR strain isolated from mountain sample in China.</title>
        <authorList>
            <person name="Zhao Q."/>
            <person name="Li H.-P."/>
            <person name="Zhang J.-L."/>
        </authorList>
    </citation>
    <scope>NUCLEOTIDE SEQUENCE [LARGE SCALE GENOMIC DNA]</scope>
    <source>
        <strain evidence="3 4">LC-T2</strain>
    </source>
</reference>
<feature type="compositionally biased region" description="Pro residues" evidence="1">
    <location>
        <begin position="136"/>
        <end position="153"/>
    </location>
</feature>
<evidence type="ECO:0000259" key="2">
    <source>
        <dbReference type="PROSITE" id="PS50089"/>
    </source>
</evidence>
<dbReference type="InterPro" id="IPR013083">
    <property type="entry name" value="Znf_RING/FYVE/PHD"/>
</dbReference>
<feature type="region of interest" description="Disordered" evidence="1">
    <location>
        <begin position="90"/>
        <end position="167"/>
    </location>
</feature>
<protein>
    <recommendedName>
        <fullName evidence="2">RING-type domain-containing protein</fullName>
    </recommendedName>
</protein>